<feature type="domain" description="FAD-binding FR-type" evidence="5">
    <location>
        <begin position="56"/>
        <end position="157"/>
    </location>
</feature>
<dbReference type="Gene3D" id="2.40.30.10">
    <property type="entry name" value="Translation factors"/>
    <property type="match status" value="1"/>
</dbReference>
<evidence type="ECO:0000256" key="1">
    <source>
        <dbReference type="ARBA" id="ARBA00001974"/>
    </source>
</evidence>
<dbReference type="PANTHER" id="PTHR47354">
    <property type="entry name" value="NADH OXIDOREDUCTASE HCR"/>
    <property type="match status" value="1"/>
</dbReference>
<dbReference type="InterPro" id="IPR039261">
    <property type="entry name" value="FNR_nucleotide-bd"/>
</dbReference>
<evidence type="ECO:0000256" key="4">
    <source>
        <dbReference type="SAM" id="MobiDB-lite"/>
    </source>
</evidence>
<evidence type="ECO:0000313" key="7">
    <source>
        <dbReference type="Proteomes" id="UP000198680"/>
    </source>
</evidence>
<dbReference type="STRING" id="1137991.SAMN05660642_01224"/>
<keyword evidence="3" id="KW-0411">Iron-sulfur</keyword>
<dbReference type="PRINTS" id="PR00409">
    <property type="entry name" value="PHDIOXRDTASE"/>
</dbReference>
<dbReference type="InterPro" id="IPR017927">
    <property type="entry name" value="FAD-bd_FR_type"/>
</dbReference>
<name>A0A1G9PHA5_9ACTN</name>
<dbReference type="Gene3D" id="3.40.50.80">
    <property type="entry name" value="Nucleotide-binding domain of ferredoxin-NADP reductase (FNR) module"/>
    <property type="match status" value="1"/>
</dbReference>
<evidence type="ECO:0000256" key="2">
    <source>
        <dbReference type="ARBA" id="ARBA00022714"/>
    </source>
</evidence>
<dbReference type="GO" id="GO:0051537">
    <property type="term" value="F:2 iron, 2 sulfur cluster binding"/>
    <property type="evidence" value="ECO:0007669"/>
    <property type="project" value="UniProtKB-KW"/>
</dbReference>
<dbReference type="PROSITE" id="PS51384">
    <property type="entry name" value="FAD_FR"/>
    <property type="match status" value="1"/>
</dbReference>
<sequence>MEDPREDLAALQPLASSRRDPAPRPSDPSEEDPVPPPLARSGRYPDGAGSRDGAARGWRWATVTGVRRPVPRAVELRLDVPDRVQHLAGQHYVVRLTAEDGYTAQRSYSVASAPGEPQVELFVERLDDGEVSTHLADVVEPGDRLEVRGPIGGWFVWDGERPALLVGGGTGVVPLVAMLRTARELGRTDLLRIAVSTRTLAELPYADELLEAGALVVTTREPRGVRPAGRLTAADLVPLWQPGRTGYVCGSAGFAEAASQLLVDLGVPATDIRVERFGASG</sequence>
<proteinExistence type="predicted"/>
<dbReference type="GO" id="GO:0016491">
    <property type="term" value="F:oxidoreductase activity"/>
    <property type="evidence" value="ECO:0007669"/>
    <property type="project" value="InterPro"/>
</dbReference>
<evidence type="ECO:0000259" key="5">
    <source>
        <dbReference type="PROSITE" id="PS51384"/>
    </source>
</evidence>
<evidence type="ECO:0000256" key="3">
    <source>
        <dbReference type="ARBA" id="ARBA00023014"/>
    </source>
</evidence>
<dbReference type="PANTHER" id="PTHR47354:SF5">
    <property type="entry name" value="PROTEIN RFBI"/>
    <property type="match status" value="1"/>
</dbReference>
<reference evidence="7" key="1">
    <citation type="submission" date="2016-10" db="EMBL/GenBank/DDBJ databases">
        <authorList>
            <person name="Varghese N."/>
            <person name="Submissions S."/>
        </authorList>
    </citation>
    <scope>NUCLEOTIDE SEQUENCE [LARGE SCALE GENOMIC DNA]</scope>
    <source>
        <strain evidence="7">DSM 45419</strain>
    </source>
</reference>
<keyword evidence="7" id="KW-1185">Reference proteome</keyword>
<keyword evidence="2" id="KW-0001">2Fe-2S</keyword>
<accession>A0A1G9PHA5</accession>
<comment type="cofactor">
    <cofactor evidence="1">
        <name>FAD</name>
        <dbReference type="ChEBI" id="CHEBI:57692"/>
    </cofactor>
</comment>
<dbReference type="Proteomes" id="UP000198680">
    <property type="component" value="Unassembled WGS sequence"/>
</dbReference>
<dbReference type="InterPro" id="IPR008333">
    <property type="entry name" value="Cbr1-like_FAD-bd_dom"/>
</dbReference>
<dbReference type="Pfam" id="PF00970">
    <property type="entry name" value="FAD_binding_6"/>
    <property type="match status" value="1"/>
</dbReference>
<protein>
    <submittedName>
        <fullName evidence="6">Ferredoxin-NADP reductase</fullName>
    </submittedName>
</protein>
<dbReference type="EMBL" id="FNHE01000003">
    <property type="protein sequence ID" value="SDL98119.1"/>
    <property type="molecule type" value="Genomic_DNA"/>
</dbReference>
<dbReference type="InterPro" id="IPR017938">
    <property type="entry name" value="Riboflavin_synthase-like_b-brl"/>
</dbReference>
<dbReference type="AlphaFoldDB" id="A0A1G9PHA5"/>
<dbReference type="SUPFAM" id="SSF52343">
    <property type="entry name" value="Ferredoxin reductase-like, C-terminal NADP-linked domain"/>
    <property type="match status" value="1"/>
</dbReference>
<feature type="region of interest" description="Disordered" evidence="4">
    <location>
        <begin position="1"/>
        <end position="56"/>
    </location>
</feature>
<dbReference type="InterPro" id="IPR050415">
    <property type="entry name" value="MRET"/>
</dbReference>
<feature type="compositionally biased region" description="Low complexity" evidence="4">
    <location>
        <begin position="46"/>
        <end position="56"/>
    </location>
</feature>
<organism evidence="6 7">
    <name type="scientific">Geodermatophilus siccatus</name>
    <dbReference type="NCBI Taxonomy" id="1137991"/>
    <lineage>
        <taxon>Bacteria</taxon>
        <taxon>Bacillati</taxon>
        <taxon>Actinomycetota</taxon>
        <taxon>Actinomycetes</taxon>
        <taxon>Geodermatophilales</taxon>
        <taxon>Geodermatophilaceae</taxon>
        <taxon>Geodermatophilus</taxon>
    </lineage>
</organism>
<keyword evidence="2" id="KW-0479">Metal-binding</keyword>
<evidence type="ECO:0000313" key="6">
    <source>
        <dbReference type="EMBL" id="SDL98119.1"/>
    </source>
</evidence>
<keyword evidence="2" id="KW-0408">Iron</keyword>
<dbReference type="SUPFAM" id="SSF63380">
    <property type="entry name" value="Riboflavin synthase domain-like"/>
    <property type="match status" value="1"/>
</dbReference>
<gene>
    <name evidence="6" type="ORF">SAMN05660642_01224</name>
</gene>